<dbReference type="InterPro" id="IPR017932">
    <property type="entry name" value="GATase_2_dom"/>
</dbReference>
<evidence type="ECO:0000256" key="9">
    <source>
        <dbReference type="PIRSR" id="PIRSR001589-1"/>
    </source>
</evidence>
<keyword evidence="6 9" id="KW-0061">Asparagine biosynthesis</keyword>
<evidence type="ECO:0000313" key="13">
    <source>
        <dbReference type="EMBL" id="GKX32005.1"/>
    </source>
</evidence>
<evidence type="ECO:0000313" key="14">
    <source>
        <dbReference type="Proteomes" id="UP001144256"/>
    </source>
</evidence>
<feature type="binding site" evidence="10">
    <location>
        <position position="98"/>
    </location>
    <ligand>
        <name>L-glutamine</name>
        <dbReference type="ChEBI" id="CHEBI:58359"/>
    </ligand>
</feature>
<keyword evidence="4 10" id="KW-0547">Nucleotide-binding</keyword>
<dbReference type="Pfam" id="PF13537">
    <property type="entry name" value="GATase_7"/>
    <property type="match status" value="1"/>
</dbReference>
<dbReference type="InterPro" id="IPR001962">
    <property type="entry name" value="Asn_synthase"/>
</dbReference>
<keyword evidence="9" id="KW-0028">Amino-acid biosynthesis</keyword>
<dbReference type="Pfam" id="PF00733">
    <property type="entry name" value="Asn_synthase"/>
    <property type="match status" value="1"/>
</dbReference>
<reference evidence="13" key="1">
    <citation type="submission" date="2022-06" db="EMBL/GenBank/DDBJ databases">
        <title>Vallitalea longa sp. nov., an anaerobic bacterium isolated from marine sediment.</title>
        <authorList>
            <person name="Hirano S."/>
            <person name="Terahara T."/>
            <person name="Mori K."/>
            <person name="Hamada M."/>
            <person name="Matsumoto R."/>
            <person name="Kobayashi T."/>
        </authorList>
    </citation>
    <scope>NUCLEOTIDE SEQUENCE</scope>
    <source>
        <strain evidence="13">SH18-1</strain>
    </source>
</reference>
<dbReference type="SUPFAM" id="SSF52402">
    <property type="entry name" value="Adenine nucleotide alpha hydrolases-like"/>
    <property type="match status" value="1"/>
</dbReference>
<dbReference type="PROSITE" id="PS51278">
    <property type="entry name" value="GATASE_TYPE_2"/>
    <property type="match status" value="1"/>
</dbReference>
<feature type="binding site" evidence="10">
    <location>
        <begin position="365"/>
        <end position="366"/>
    </location>
    <ligand>
        <name>ATP</name>
        <dbReference type="ChEBI" id="CHEBI:30616"/>
    </ligand>
</feature>
<dbReference type="NCBIfam" id="TIGR01536">
    <property type="entry name" value="asn_synth_AEB"/>
    <property type="match status" value="1"/>
</dbReference>
<keyword evidence="7 9" id="KW-0315">Glutamine amidotransferase</keyword>
<dbReference type="GO" id="GO:0005524">
    <property type="term" value="F:ATP binding"/>
    <property type="evidence" value="ECO:0007669"/>
    <property type="project" value="UniProtKB-KW"/>
</dbReference>
<dbReference type="PANTHER" id="PTHR43284">
    <property type="entry name" value="ASPARAGINE SYNTHETASE (GLUTAMINE-HYDROLYZING)"/>
    <property type="match status" value="1"/>
</dbReference>
<dbReference type="EC" id="6.3.5.4" evidence="3"/>
<dbReference type="GO" id="GO:0006529">
    <property type="term" value="P:asparagine biosynthetic process"/>
    <property type="evidence" value="ECO:0007669"/>
    <property type="project" value="UniProtKB-KW"/>
</dbReference>
<dbReference type="Gene3D" id="3.40.50.620">
    <property type="entry name" value="HUPs"/>
    <property type="match status" value="1"/>
</dbReference>
<evidence type="ECO:0000256" key="5">
    <source>
        <dbReference type="ARBA" id="ARBA00022840"/>
    </source>
</evidence>
<dbReference type="RefSeq" id="WP_281819376.1">
    <property type="nucleotide sequence ID" value="NZ_BRLB01000024.1"/>
</dbReference>
<comment type="caution">
    <text evidence="13">The sequence shown here is derived from an EMBL/GenBank/DDBJ whole genome shotgun (WGS) entry which is preliminary data.</text>
</comment>
<dbReference type="InterPro" id="IPR033738">
    <property type="entry name" value="AsnB_N"/>
</dbReference>
<accession>A0A9W5YDC2</accession>
<evidence type="ECO:0000256" key="2">
    <source>
        <dbReference type="ARBA" id="ARBA00005752"/>
    </source>
</evidence>
<dbReference type="EMBL" id="BRLB01000024">
    <property type="protein sequence ID" value="GKX32005.1"/>
    <property type="molecule type" value="Genomic_DNA"/>
</dbReference>
<evidence type="ECO:0000256" key="8">
    <source>
        <dbReference type="ARBA" id="ARBA00048741"/>
    </source>
</evidence>
<dbReference type="InterPro" id="IPR014729">
    <property type="entry name" value="Rossmann-like_a/b/a_fold"/>
</dbReference>
<evidence type="ECO:0000256" key="7">
    <source>
        <dbReference type="ARBA" id="ARBA00022962"/>
    </source>
</evidence>
<dbReference type="SUPFAM" id="SSF56235">
    <property type="entry name" value="N-terminal nucleophile aminohydrolases (Ntn hydrolases)"/>
    <property type="match status" value="1"/>
</dbReference>
<comment type="pathway">
    <text evidence="1">Amino-acid biosynthesis; L-asparagine biosynthesis; L-asparagine from L-aspartate (L-Gln route): step 1/1.</text>
</comment>
<comment type="catalytic activity">
    <reaction evidence="8">
        <text>L-aspartate + L-glutamine + ATP + H2O = L-asparagine + L-glutamate + AMP + diphosphate + H(+)</text>
        <dbReference type="Rhea" id="RHEA:12228"/>
        <dbReference type="ChEBI" id="CHEBI:15377"/>
        <dbReference type="ChEBI" id="CHEBI:15378"/>
        <dbReference type="ChEBI" id="CHEBI:29985"/>
        <dbReference type="ChEBI" id="CHEBI:29991"/>
        <dbReference type="ChEBI" id="CHEBI:30616"/>
        <dbReference type="ChEBI" id="CHEBI:33019"/>
        <dbReference type="ChEBI" id="CHEBI:58048"/>
        <dbReference type="ChEBI" id="CHEBI:58359"/>
        <dbReference type="ChEBI" id="CHEBI:456215"/>
        <dbReference type="EC" id="6.3.5.4"/>
    </reaction>
</comment>
<feature type="domain" description="Glutamine amidotransferase type-2" evidence="12">
    <location>
        <begin position="2"/>
        <end position="211"/>
    </location>
</feature>
<dbReference type="CDD" id="cd01991">
    <property type="entry name" value="Asn_synthase_B_C"/>
    <property type="match status" value="1"/>
</dbReference>
<comment type="similarity">
    <text evidence="2">Belongs to the asparagine synthetase family.</text>
</comment>
<feature type="active site" description="For GATase activity" evidence="9">
    <location>
        <position position="2"/>
    </location>
</feature>
<protein>
    <recommendedName>
        <fullName evidence="3">asparagine synthase (glutamine-hydrolyzing)</fullName>
        <ecNumber evidence="3">6.3.5.4</ecNumber>
    </recommendedName>
</protein>
<dbReference type="InterPro" id="IPR051786">
    <property type="entry name" value="ASN_synthetase/amidase"/>
</dbReference>
<evidence type="ECO:0000256" key="4">
    <source>
        <dbReference type="ARBA" id="ARBA00022741"/>
    </source>
</evidence>
<keyword evidence="5 10" id="KW-0067">ATP-binding</keyword>
<dbReference type="Proteomes" id="UP001144256">
    <property type="component" value="Unassembled WGS sequence"/>
</dbReference>
<evidence type="ECO:0000256" key="10">
    <source>
        <dbReference type="PIRSR" id="PIRSR001589-2"/>
    </source>
</evidence>
<dbReference type="PANTHER" id="PTHR43284:SF1">
    <property type="entry name" value="ASPARAGINE SYNTHETASE"/>
    <property type="match status" value="1"/>
</dbReference>
<evidence type="ECO:0000256" key="6">
    <source>
        <dbReference type="ARBA" id="ARBA00022888"/>
    </source>
</evidence>
<name>A0A9W5YDC2_9FIRM</name>
<dbReference type="InterPro" id="IPR029055">
    <property type="entry name" value="Ntn_hydrolases_N"/>
</dbReference>
<dbReference type="Gene3D" id="3.60.20.10">
    <property type="entry name" value="Glutamine Phosphoribosylpyrophosphate, subunit 1, domain 1"/>
    <property type="match status" value="1"/>
</dbReference>
<keyword evidence="14" id="KW-1185">Reference proteome</keyword>
<evidence type="ECO:0000256" key="3">
    <source>
        <dbReference type="ARBA" id="ARBA00012737"/>
    </source>
</evidence>
<gene>
    <name evidence="13" type="ORF">SH1V18_44850</name>
</gene>
<proteinExistence type="inferred from homology"/>
<dbReference type="GO" id="GO:0004066">
    <property type="term" value="F:asparagine synthase (glutamine-hydrolyzing) activity"/>
    <property type="evidence" value="ECO:0007669"/>
    <property type="project" value="UniProtKB-EC"/>
</dbReference>
<dbReference type="AlphaFoldDB" id="A0A9W5YDC2"/>
<sequence length="636" mass="73330">MCGIAGIVSLGNDIPNDFIKKMVGCLVHRGPDAEGYYCNKDVQLGSRRLKIIDCEKGGQPLINEDGTVIAMFNGEIYNYRKLTNQLINKGHIFKSHSDSEVLVHLYEEYGIELLDKIDGQFAFAIYDKNNEKVFIARDRIGICPLFYSVVDGIVYFASEIKAIASTDVVDLRPSITGLYEQFVYWSPMQSRTIYENINQIPLSGYAVIDKKNSINIKIYHHFSDYREDIGFNNITELKDKIRSTLIKSIMERLNCDSNIKWGLYLSGGLDSTILIKLLKELGYDDFPTFSLGFKDYKLDESAYQLLGLKGNKGQHIKITVSDEDIISHLPDVIKHCEVPLYKLGAVPMYMLSNAVNEYGAKFVLSGEGADELFYGYDVYKETLFRKYCSLNPNSNVRFNGVKNFIQFNNNSHVLKGYKEYYSRFYSGSEDFLYSMKSRIFGSSSIINYFNRENKASIDIKKIDNEIQEQFFDEECNLSLLKKCQAVQMKILLSGYLLSTQGDRVLMANSIEGRYPFLDRDLIKLAYAIPDNYKLSGYDEKHILKETFADIIPKAILKRTKYQYSTPGSRLFINNMEQFESYLSKDVFYKYSIFDYHKTMSLIEKLKNNKQYPQKNIIDDMILIYIITTHMLLEMVH</sequence>
<organism evidence="13 14">
    <name type="scientific">Vallitalea longa</name>
    <dbReference type="NCBI Taxonomy" id="2936439"/>
    <lineage>
        <taxon>Bacteria</taxon>
        <taxon>Bacillati</taxon>
        <taxon>Bacillota</taxon>
        <taxon>Clostridia</taxon>
        <taxon>Lachnospirales</taxon>
        <taxon>Vallitaleaceae</taxon>
        <taxon>Vallitalea</taxon>
    </lineage>
</organism>
<dbReference type="PIRSF" id="PIRSF001589">
    <property type="entry name" value="Asn_synthetase_glu-h"/>
    <property type="match status" value="1"/>
</dbReference>
<dbReference type="CDD" id="cd00712">
    <property type="entry name" value="AsnB"/>
    <property type="match status" value="1"/>
</dbReference>
<evidence type="ECO:0000256" key="1">
    <source>
        <dbReference type="ARBA" id="ARBA00005187"/>
    </source>
</evidence>
<feature type="site" description="Important for beta-aspartyl-AMP intermediate formation" evidence="11">
    <location>
        <position position="367"/>
    </location>
</feature>
<dbReference type="InterPro" id="IPR006426">
    <property type="entry name" value="Asn_synth_AEB"/>
</dbReference>
<evidence type="ECO:0000256" key="11">
    <source>
        <dbReference type="PIRSR" id="PIRSR001589-3"/>
    </source>
</evidence>
<evidence type="ECO:0000259" key="12">
    <source>
        <dbReference type="PROSITE" id="PS51278"/>
    </source>
</evidence>